<protein>
    <submittedName>
        <fullName evidence="1">Uncharacterized protein</fullName>
    </submittedName>
</protein>
<keyword evidence="2" id="KW-1185">Reference proteome</keyword>
<dbReference type="RefSeq" id="WP_343846546.1">
    <property type="nucleotide sequence ID" value="NZ_BAAAEI010000021.1"/>
</dbReference>
<reference evidence="1 2" key="1">
    <citation type="journal article" date="2019" name="Int. J. Syst. Evol. Microbiol.">
        <title>The Global Catalogue of Microorganisms (GCM) 10K type strain sequencing project: providing services to taxonomists for standard genome sequencing and annotation.</title>
        <authorList>
            <consortium name="The Broad Institute Genomics Platform"/>
            <consortium name="The Broad Institute Genome Sequencing Center for Infectious Disease"/>
            <person name="Wu L."/>
            <person name="Ma J."/>
        </authorList>
    </citation>
    <scope>NUCLEOTIDE SEQUENCE [LARGE SCALE GENOMIC DNA]</scope>
    <source>
        <strain evidence="1 2">JCM 13378</strain>
    </source>
</reference>
<accession>A0ABN0XL47</accession>
<evidence type="ECO:0000313" key="1">
    <source>
        <dbReference type="EMBL" id="GAA0366952.1"/>
    </source>
</evidence>
<evidence type="ECO:0000313" key="2">
    <source>
        <dbReference type="Proteomes" id="UP001501757"/>
    </source>
</evidence>
<organism evidence="1 2">
    <name type="scientific">Bowmanella denitrificans</name>
    <dbReference type="NCBI Taxonomy" id="366582"/>
    <lineage>
        <taxon>Bacteria</taxon>
        <taxon>Pseudomonadati</taxon>
        <taxon>Pseudomonadota</taxon>
        <taxon>Gammaproteobacteria</taxon>
        <taxon>Alteromonadales</taxon>
        <taxon>Alteromonadaceae</taxon>
        <taxon>Bowmanella</taxon>
    </lineage>
</organism>
<gene>
    <name evidence="1" type="ORF">GCM10009092_34150</name>
</gene>
<dbReference type="Proteomes" id="UP001501757">
    <property type="component" value="Unassembled WGS sequence"/>
</dbReference>
<sequence>MNSVNLHHPFTFPDLDRLNEALNGLLCQSEPNIEAIQQLIVERDHMVLAHVANLEGDKKSAFAQAELACNKLLGEKLAEFRDAVKADLTSLLRSRKAIKKYRK</sequence>
<proteinExistence type="predicted"/>
<comment type="caution">
    <text evidence="1">The sequence shown here is derived from an EMBL/GenBank/DDBJ whole genome shotgun (WGS) entry which is preliminary data.</text>
</comment>
<name>A0ABN0XL47_9ALTE</name>
<dbReference type="EMBL" id="BAAAEI010000021">
    <property type="protein sequence ID" value="GAA0366952.1"/>
    <property type="molecule type" value="Genomic_DNA"/>
</dbReference>